<evidence type="ECO:0000256" key="1">
    <source>
        <dbReference type="SAM" id="MobiDB-lite"/>
    </source>
</evidence>
<sequence length="590" mass="63954">MLHVWRHPMRGRLALNKKPLANILLVTTFIILLPIFHLSPWTSAAAKDVRALEGAAVSTTLEDSVEDQQQVSFSYNPLLLSPPSPSPPSPSPPSPPPPPSPADDVTHTTLPTPFRSKHLSEVSFLATLSPRPPSPRPPALLLPPPRRLPSPYPPPIPASSNYPRPPSPQASLTHSPSPTTLPPPSQQNQILNNSSRISSPIEKVSPPMQSPSPPLRRPKDPPPSPSPTRSPPSQTKLSPPPPRPSPSPPPPRNDIMSPPPPPPTPCTVCVSIIGDQYDIERGFGGCTYTQNIISYSMGQVAQKTEMTDSFYQVAATCISTADLKEIIQVCFMFASKEKGSKQAGLVSVVINPLIFFMVLVPSKEMDGCSGSLNGHQISIIMGGEGPDPNMAPSCLQGSFDVQCLGNDGQIANTDNCNTDPRAAPFSTDRILNKFSNYSFNTDLYCFEIRTRLPLDNSTICSKIRVLRKAKILADNSKAAALKSIRIQSSRGEDMTALQPAWGAEGKNIFTVEPINWKLKEADGGRICMEIDNQVKLGSICNSAYPEVSKCWSWRSGVRLCEGRGIGARGSRQPDHCAESHIVRRAVQGPY</sequence>
<feature type="compositionally biased region" description="Pro residues" evidence="1">
    <location>
        <begin position="80"/>
        <end position="101"/>
    </location>
</feature>
<name>A0A8J4D296_9CHLO</name>
<evidence type="ECO:0000313" key="3">
    <source>
        <dbReference type="EMBL" id="GIL90376.1"/>
    </source>
</evidence>
<evidence type="ECO:0000313" key="4">
    <source>
        <dbReference type="Proteomes" id="UP000747110"/>
    </source>
</evidence>
<dbReference type="Pfam" id="PF12499">
    <property type="entry name" value="DUF3707"/>
    <property type="match status" value="1"/>
</dbReference>
<feature type="compositionally biased region" description="Pro residues" evidence="1">
    <location>
        <begin position="238"/>
        <end position="262"/>
    </location>
</feature>
<comment type="caution">
    <text evidence="3">The sequence shown here is derived from an EMBL/GenBank/DDBJ whole genome shotgun (WGS) entry which is preliminary data.</text>
</comment>
<proteinExistence type="predicted"/>
<dbReference type="AlphaFoldDB" id="A0A8J4D296"/>
<gene>
    <name evidence="3" type="ORF">Vretifemale_18018</name>
</gene>
<dbReference type="Proteomes" id="UP000747110">
    <property type="component" value="Unassembled WGS sequence"/>
</dbReference>
<dbReference type="OrthoDB" id="560974at2759"/>
<feature type="domain" description="Pherophorin" evidence="2">
    <location>
        <begin position="415"/>
        <end position="543"/>
    </location>
</feature>
<organism evidence="3 4">
    <name type="scientific">Volvox reticuliferus</name>
    <dbReference type="NCBI Taxonomy" id="1737510"/>
    <lineage>
        <taxon>Eukaryota</taxon>
        <taxon>Viridiplantae</taxon>
        <taxon>Chlorophyta</taxon>
        <taxon>core chlorophytes</taxon>
        <taxon>Chlorophyceae</taxon>
        <taxon>CS clade</taxon>
        <taxon>Chlamydomonadales</taxon>
        <taxon>Volvocaceae</taxon>
        <taxon>Volvox</taxon>
    </lineage>
</organism>
<keyword evidence="4" id="KW-1185">Reference proteome</keyword>
<feature type="region of interest" description="Disordered" evidence="1">
    <location>
        <begin position="76"/>
        <end position="262"/>
    </location>
</feature>
<accession>A0A8J4D296</accession>
<reference evidence="3" key="1">
    <citation type="journal article" date="2021" name="Proc. Natl. Acad. Sci. U.S.A.">
        <title>Three genomes in the algal genus Volvox reveal the fate of a haploid sex-determining region after a transition to homothallism.</title>
        <authorList>
            <person name="Yamamoto K."/>
            <person name="Hamaji T."/>
            <person name="Kawai-Toyooka H."/>
            <person name="Matsuzaki R."/>
            <person name="Takahashi F."/>
            <person name="Nishimura Y."/>
            <person name="Kawachi M."/>
            <person name="Noguchi H."/>
            <person name="Minakuchi Y."/>
            <person name="Umen J.G."/>
            <person name="Toyoda A."/>
            <person name="Nozaki H."/>
        </authorList>
    </citation>
    <scope>NUCLEOTIDE SEQUENCE</scope>
    <source>
        <strain evidence="3">NIES-3786</strain>
    </source>
</reference>
<feature type="compositionally biased region" description="Pro residues" evidence="1">
    <location>
        <begin position="130"/>
        <end position="168"/>
    </location>
</feature>
<feature type="compositionally biased region" description="Polar residues" evidence="1">
    <location>
        <begin position="186"/>
        <end position="198"/>
    </location>
</feature>
<dbReference type="InterPro" id="IPR024616">
    <property type="entry name" value="Pherophorin"/>
</dbReference>
<protein>
    <recommendedName>
        <fullName evidence="2">Pherophorin domain-containing protein</fullName>
    </recommendedName>
</protein>
<feature type="compositionally biased region" description="Pro residues" evidence="1">
    <location>
        <begin position="208"/>
        <end position="230"/>
    </location>
</feature>
<evidence type="ECO:0000259" key="2">
    <source>
        <dbReference type="Pfam" id="PF12499"/>
    </source>
</evidence>
<dbReference type="EMBL" id="BNCP01000056">
    <property type="protein sequence ID" value="GIL90376.1"/>
    <property type="molecule type" value="Genomic_DNA"/>
</dbReference>